<dbReference type="Proteomes" id="UP001583186">
    <property type="component" value="Unassembled WGS sequence"/>
</dbReference>
<accession>A0ABR3Z9X0</accession>
<gene>
    <name evidence="3" type="ORF">Sste5346_004309</name>
</gene>
<protein>
    <recommendedName>
        <fullName evidence="2">YMC020W-like alpha/beta hydrolase domain-containing protein</fullName>
    </recommendedName>
</protein>
<feature type="compositionally biased region" description="Polar residues" evidence="1">
    <location>
        <begin position="114"/>
        <end position="124"/>
    </location>
</feature>
<feature type="region of interest" description="Disordered" evidence="1">
    <location>
        <begin position="241"/>
        <end position="386"/>
    </location>
</feature>
<proteinExistence type="predicted"/>
<feature type="region of interest" description="Disordered" evidence="1">
    <location>
        <begin position="1"/>
        <end position="216"/>
    </location>
</feature>
<feature type="compositionally biased region" description="Low complexity" evidence="1">
    <location>
        <begin position="310"/>
        <end position="324"/>
    </location>
</feature>
<feature type="compositionally biased region" description="Low complexity" evidence="1">
    <location>
        <begin position="24"/>
        <end position="53"/>
    </location>
</feature>
<dbReference type="InterPro" id="IPR058934">
    <property type="entry name" value="YMC020W-like"/>
</dbReference>
<feature type="region of interest" description="Disordered" evidence="1">
    <location>
        <begin position="398"/>
        <end position="455"/>
    </location>
</feature>
<feature type="compositionally biased region" description="Polar residues" evidence="1">
    <location>
        <begin position="517"/>
        <end position="527"/>
    </location>
</feature>
<feature type="compositionally biased region" description="Low complexity" evidence="1">
    <location>
        <begin position="254"/>
        <end position="267"/>
    </location>
</feature>
<feature type="compositionally biased region" description="Pro residues" evidence="1">
    <location>
        <begin position="14"/>
        <end position="23"/>
    </location>
</feature>
<dbReference type="PANTHER" id="PTHR47349:SF1">
    <property type="entry name" value="AER328WP"/>
    <property type="match status" value="1"/>
</dbReference>
<feature type="compositionally biased region" description="Polar residues" evidence="1">
    <location>
        <begin position="403"/>
        <end position="414"/>
    </location>
</feature>
<reference evidence="3 4" key="1">
    <citation type="journal article" date="2024" name="IMA Fungus">
        <title>IMA Genome - F19 : A genome assembly and annotation guide to empower mycologists, including annotated draft genome sequences of Ceratocystis pirilliformis, Diaporthe australafricana, Fusarium ophioides, Paecilomyces lecythidis, and Sporothrix stenoceras.</title>
        <authorList>
            <person name="Aylward J."/>
            <person name="Wilson A.M."/>
            <person name="Visagie C.M."/>
            <person name="Spraker J."/>
            <person name="Barnes I."/>
            <person name="Buitendag C."/>
            <person name="Ceriani C."/>
            <person name="Del Mar Angel L."/>
            <person name="du Plessis D."/>
            <person name="Fuchs T."/>
            <person name="Gasser K."/>
            <person name="Kramer D."/>
            <person name="Li W."/>
            <person name="Munsamy K."/>
            <person name="Piso A."/>
            <person name="Price J.L."/>
            <person name="Sonnekus B."/>
            <person name="Thomas C."/>
            <person name="van der Nest A."/>
            <person name="van Dijk A."/>
            <person name="van Heerden A."/>
            <person name="van Vuuren N."/>
            <person name="Yilmaz N."/>
            <person name="Duong T.A."/>
            <person name="van der Merwe N.A."/>
            <person name="Wingfield M.J."/>
            <person name="Wingfield B.D."/>
        </authorList>
    </citation>
    <scope>NUCLEOTIDE SEQUENCE [LARGE SCALE GENOMIC DNA]</scope>
    <source>
        <strain evidence="3 4">CMW 5346</strain>
    </source>
</reference>
<evidence type="ECO:0000259" key="2">
    <source>
        <dbReference type="Pfam" id="PF26147"/>
    </source>
</evidence>
<dbReference type="PANTHER" id="PTHR47349">
    <property type="entry name" value="CHROMOSOME 8, WHOLE GENOME SHOTGUN SEQUENCE"/>
    <property type="match status" value="1"/>
</dbReference>
<evidence type="ECO:0000256" key="1">
    <source>
        <dbReference type="SAM" id="MobiDB-lite"/>
    </source>
</evidence>
<dbReference type="Pfam" id="PF26147">
    <property type="entry name" value="AB_HYDROLASE_YMC0-YMC35"/>
    <property type="match status" value="1"/>
</dbReference>
<evidence type="ECO:0000313" key="3">
    <source>
        <dbReference type="EMBL" id="KAL1897104.1"/>
    </source>
</evidence>
<feature type="compositionally biased region" description="Polar residues" evidence="1">
    <location>
        <begin position="169"/>
        <end position="191"/>
    </location>
</feature>
<name>A0ABR3Z9X0_9PEZI</name>
<keyword evidence="4" id="KW-1185">Reference proteome</keyword>
<feature type="domain" description="YMC020W-like alpha/beta hydrolase" evidence="2">
    <location>
        <begin position="565"/>
        <end position="921"/>
    </location>
</feature>
<feature type="compositionally biased region" description="Low complexity" evidence="1">
    <location>
        <begin position="152"/>
        <end position="168"/>
    </location>
</feature>
<comment type="caution">
    <text evidence="3">The sequence shown here is derived from an EMBL/GenBank/DDBJ whole genome shotgun (WGS) entry which is preliminary data.</text>
</comment>
<feature type="compositionally biased region" description="Polar residues" evidence="1">
    <location>
        <begin position="59"/>
        <end position="76"/>
    </location>
</feature>
<dbReference type="InterPro" id="IPR058933">
    <property type="entry name" value="YMC020W-like_ab_hydrolase"/>
</dbReference>
<feature type="compositionally biased region" description="Polar residues" evidence="1">
    <location>
        <begin position="334"/>
        <end position="348"/>
    </location>
</feature>
<feature type="compositionally biased region" description="Polar residues" evidence="1">
    <location>
        <begin position="364"/>
        <end position="386"/>
    </location>
</feature>
<dbReference type="EMBL" id="JAWCUI010000020">
    <property type="protein sequence ID" value="KAL1897104.1"/>
    <property type="molecule type" value="Genomic_DNA"/>
</dbReference>
<evidence type="ECO:0000313" key="4">
    <source>
        <dbReference type="Proteomes" id="UP001583186"/>
    </source>
</evidence>
<feature type="compositionally biased region" description="Low complexity" evidence="1">
    <location>
        <begin position="192"/>
        <end position="210"/>
    </location>
</feature>
<feature type="compositionally biased region" description="Low complexity" evidence="1">
    <location>
        <begin position="532"/>
        <end position="551"/>
    </location>
</feature>
<organism evidence="3 4">
    <name type="scientific">Sporothrix stenoceras</name>
    <dbReference type="NCBI Taxonomy" id="5173"/>
    <lineage>
        <taxon>Eukaryota</taxon>
        <taxon>Fungi</taxon>
        <taxon>Dikarya</taxon>
        <taxon>Ascomycota</taxon>
        <taxon>Pezizomycotina</taxon>
        <taxon>Sordariomycetes</taxon>
        <taxon>Sordariomycetidae</taxon>
        <taxon>Ophiostomatales</taxon>
        <taxon>Ophiostomataceae</taxon>
        <taxon>Sporothrix</taxon>
    </lineage>
</organism>
<sequence length="962" mass="101795">MSPRKRPRATPSDGNPPPLPPPSTESTSSSAVPTPIPTQANTASQASDASADSVMARSPTGSVAPSIAESTSNASRYASFKDSRNKTRSWYGSWPRKSAASTQIARETILGGTSKPSAASNLSRFDTRKPSDDGSNDNLSVGGRGLSRKSSTLTLTGANGNTKGNGTASQQGNGQTEAVVTQPTTKNTSENGDGTSKSTTDTSAGTADKSVSATTADVMDTTQDSGALPAAVPTTAPAQAAGWFSWGRKETTEAKPPVTEETTTKTPELPKTEDLQTPTTPHAEAPQITPAPPSVERPTTSGSMWSYLWPSSAQATTPAKTTTQEIARDDGSDQKNTSSSETPATQSEDVIMEDAPSAPIPVPTASSASSTMGANNASGPATATASVGSTWAFWSRDARKTTGKSPESTGSNDQGEIAVIGERSEANPKPAVSGLKMSNDKTPSKPSSMKDIPVKDGAINEGLSKEASIKEAARNAASIAAAAAVAAASSKKNKRLRPKSMEIDDASIPGTPPPEIQVQTPSKSNESLPLPAKQQQVASGAASATGSKAKGQVTPVKPLPPNLLFPSFRSTYHLKDNPSILKQITQLLLRTQQPPANHVFLSKDLPKVKKAVAIGVHGLFPAAYLRPMIGQPTGTSIRFANHGAEAVRRWADLNGCEDCEIEKIALEGEGKIADRVDNLWKLLLNWIEHIRNADLIVLACHSQGVPVGFMLLAKLIDLGIVTTARIGVCAMAGVSLGPFPDYKSGLGILMGSAGELWDFANPESDVSKRYEHALKTALDYGVRVTFVGSIDDQVVPLESAIYSPVHHPYSSSFYPNNIIKHLTDRCSIAHLIGFACKLRNLGVSDHGLIRELSVPLAGSLYSGEGHSRLYDDPQVYDLAVSHCLETASVNNPVCEIAKHGSLTNPNPYHLPWIMRGLLEEDFVKTELHAETAELVKQFDDWKPVTKALKDVKYRLEAVRSRL</sequence>
<feature type="region of interest" description="Disordered" evidence="1">
    <location>
        <begin position="488"/>
        <end position="555"/>
    </location>
</feature>